<reference evidence="11" key="1">
    <citation type="journal article" date="2014" name="PLoS ONE">
        <title>Transcriptome-Based Identification of ABC Transporters in the Western Tarnished Plant Bug Lygus hesperus.</title>
        <authorList>
            <person name="Hull J.J."/>
            <person name="Chaney K."/>
            <person name="Geib S.M."/>
            <person name="Fabrick J.A."/>
            <person name="Brent C.S."/>
            <person name="Walsh D."/>
            <person name="Lavine L.C."/>
        </authorList>
    </citation>
    <scope>NUCLEOTIDE SEQUENCE</scope>
</reference>
<keyword evidence="8 9" id="KW-0472">Membrane</keyword>
<dbReference type="EMBL" id="GDHC01017510">
    <property type="protein sequence ID" value="JAQ01119.1"/>
    <property type="molecule type" value="Transcribed_RNA"/>
</dbReference>
<keyword evidence="7 9" id="KW-0333">Golgi apparatus</keyword>
<evidence type="ECO:0000256" key="5">
    <source>
        <dbReference type="ARBA" id="ARBA00022927"/>
    </source>
</evidence>
<reference evidence="13" key="4">
    <citation type="journal article" date="2016" name="Gigascience">
        <title>De novo construction of an expanded transcriptome assembly for the western tarnished plant bug, Lygus hesperus.</title>
        <authorList>
            <person name="Tassone E.E."/>
            <person name="Geib S.M."/>
            <person name="Hall B."/>
            <person name="Fabrick J.A."/>
            <person name="Brent C.S."/>
            <person name="Hull J.J."/>
        </authorList>
    </citation>
    <scope>NUCLEOTIDE SEQUENCE</scope>
</reference>
<dbReference type="InterPro" id="IPR005578">
    <property type="entry name" value="Yif1_fam"/>
</dbReference>
<dbReference type="PANTHER" id="PTHR14083:SF0">
    <property type="entry name" value="YIP1D-INTERACTING FACTOR 1, ISOFORM C"/>
    <property type="match status" value="1"/>
</dbReference>
<keyword evidence="4 9" id="KW-0256">Endoplasmic reticulum</keyword>
<feature type="compositionally biased region" description="Pro residues" evidence="10">
    <location>
        <begin position="56"/>
        <end position="65"/>
    </location>
</feature>
<evidence type="ECO:0000313" key="11">
    <source>
        <dbReference type="EMBL" id="JAG13304.1"/>
    </source>
</evidence>
<dbReference type="Pfam" id="PF03878">
    <property type="entry name" value="YIF1"/>
    <property type="match status" value="1"/>
</dbReference>
<evidence type="ECO:0000256" key="10">
    <source>
        <dbReference type="SAM" id="MobiDB-lite"/>
    </source>
</evidence>
<feature type="transmembrane region" description="Helical" evidence="9">
    <location>
        <begin position="272"/>
        <end position="291"/>
    </location>
</feature>
<evidence type="ECO:0000256" key="7">
    <source>
        <dbReference type="ARBA" id="ARBA00023034"/>
    </source>
</evidence>
<dbReference type="PANTHER" id="PTHR14083">
    <property type="entry name" value="YIP1 INTERACTING FACTOR HOMOLOG YIF1 PROTEIN"/>
    <property type="match status" value="1"/>
</dbReference>
<evidence type="ECO:0000313" key="13">
    <source>
        <dbReference type="EMBL" id="JAQ01119.1"/>
    </source>
</evidence>
<feature type="transmembrane region" description="Helical" evidence="9">
    <location>
        <begin position="320"/>
        <end position="338"/>
    </location>
</feature>
<comment type="function">
    <text evidence="9">Has a role in transport between endoplasmic reticulum and Golgi.</text>
</comment>
<comment type="subcellular location">
    <subcellularLocation>
        <location evidence="9">Endoplasmic reticulum membrane</location>
        <topology evidence="9">Multi-pass membrane protein</topology>
    </subcellularLocation>
    <subcellularLocation>
        <location evidence="9">Golgi apparatus membrane</location>
        <topology evidence="9">Multi-pass membrane protein</topology>
    </subcellularLocation>
</comment>
<comment type="similarity">
    <text evidence="1 9">Belongs to the YIF1 family.</text>
</comment>
<dbReference type="GO" id="GO:0005793">
    <property type="term" value="C:endoplasmic reticulum-Golgi intermediate compartment"/>
    <property type="evidence" value="ECO:0007669"/>
    <property type="project" value="UniProtKB-UniRule"/>
</dbReference>
<dbReference type="EMBL" id="GBRD01004936">
    <property type="protein sequence ID" value="JAG60885.1"/>
    <property type="molecule type" value="Transcribed_RNA"/>
</dbReference>
<dbReference type="GO" id="GO:0015031">
    <property type="term" value="P:protein transport"/>
    <property type="evidence" value="ECO:0007669"/>
    <property type="project" value="UniProtKB-KW"/>
</dbReference>
<organism evidence="11">
    <name type="scientific">Lygus hesperus</name>
    <name type="common">Western plant bug</name>
    <dbReference type="NCBI Taxonomy" id="30085"/>
    <lineage>
        <taxon>Eukaryota</taxon>
        <taxon>Metazoa</taxon>
        <taxon>Ecdysozoa</taxon>
        <taxon>Arthropoda</taxon>
        <taxon>Hexapoda</taxon>
        <taxon>Insecta</taxon>
        <taxon>Pterygota</taxon>
        <taxon>Neoptera</taxon>
        <taxon>Paraneoptera</taxon>
        <taxon>Hemiptera</taxon>
        <taxon>Heteroptera</taxon>
        <taxon>Panheteroptera</taxon>
        <taxon>Cimicomorpha</taxon>
        <taxon>Miridae</taxon>
        <taxon>Mirini</taxon>
        <taxon>Lygus</taxon>
    </lineage>
</organism>
<evidence type="ECO:0000256" key="2">
    <source>
        <dbReference type="ARBA" id="ARBA00022448"/>
    </source>
</evidence>
<name>A0A0A9WZY3_LYGHE</name>
<proteinExistence type="inferred from homology"/>
<feature type="compositionally biased region" description="Polar residues" evidence="10">
    <location>
        <begin position="29"/>
        <end position="39"/>
    </location>
</feature>
<protein>
    <recommendedName>
        <fullName evidence="9">Protein YIF1</fullName>
    </recommendedName>
</protein>
<evidence type="ECO:0000313" key="12">
    <source>
        <dbReference type="EMBL" id="JAG60885.1"/>
    </source>
</evidence>
<evidence type="ECO:0000256" key="3">
    <source>
        <dbReference type="ARBA" id="ARBA00022692"/>
    </source>
</evidence>
<reference evidence="12" key="3">
    <citation type="submission" date="2014-09" db="EMBL/GenBank/DDBJ databases">
        <authorList>
            <person name="Magalhaes I.L.F."/>
            <person name="Oliveira U."/>
            <person name="Santos F.R."/>
            <person name="Vidigal T.H.D.A."/>
            <person name="Brescovit A.D."/>
            <person name="Santos A.J."/>
        </authorList>
    </citation>
    <scope>NUCLEOTIDE SEQUENCE</scope>
</reference>
<dbReference type="EMBL" id="GBHO01030300">
    <property type="protein sequence ID" value="JAG13304.1"/>
    <property type="molecule type" value="Transcribed_RNA"/>
</dbReference>
<feature type="transmembrane region" description="Helical" evidence="9">
    <location>
        <begin position="209"/>
        <end position="234"/>
    </location>
</feature>
<dbReference type="EMBL" id="GDHC01003806">
    <property type="protein sequence ID" value="JAQ14823.1"/>
    <property type="molecule type" value="Transcribed_RNA"/>
</dbReference>
<sequence>MNYPPNQRLAYGYREQAEGMEIPDEHQQRYPQSESTPQYSGMPGFQDYPGAGMTPGMPPGMPPYGTPQYNPRYGYPGSAPPQQNQFPFTPVPEQLFNNPMVANAAMHYGSQIMDTGKEMVNKELNKYVSVPLLKHYFAVDTSYVAQKLKLVVFPFSHSDWTRKFDASGPAQPRHDLNSPDLYIPLMAYVTYLLVAGLALGTQDRFKPDLLAICATQALAWIIIEMAIQLATIYVFNVQTNLNSFELLAFAGYKFVGIIMAILLSLAFHRKGYYAVLLYSSAAIIFFLVRALKYQIMCSYEPNTGYSAAASSIYSSKRKMYILLSIAVTQPLFMWWLSYDFISSS</sequence>
<evidence type="ECO:0000256" key="4">
    <source>
        <dbReference type="ARBA" id="ARBA00022824"/>
    </source>
</evidence>
<keyword evidence="6 9" id="KW-1133">Transmembrane helix</keyword>
<accession>A0A0A9WZY3</accession>
<dbReference type="GO" id="GO:0030134">
    <property type="term" value="C:COPII-coated ER to Golgi transport vesicle"/>
    <property type="evidence" value="ECO:0007669"/>
    <property type="project" value="TreeGrafter"/>
</dbReference>
<keyword evidence="3 9" id="KW-0812">Transmembrane</keyword>
<dbReference type="GO" id="GO:0006888">
    <property type="term" value="P:endoplasmic reticulum to Golgi vesicle-mediated transport"/>
    <property type="evidence" value="ECO:0007669"/>
    <property type="project" value="UniProtKB-UniRule"/>
</dbReference>
<keyword evidence="2 9" id="KW-0813">Transport</keyword>
<feature type="transmembrane region" description="Helical" evidence="9">
    <location>
        <begin position="181"/>
        <end position="197"/>
    </location>
</feature>
<reference evidence="11" key="2">
    <citation type="submission" date="2014-07" db="EMBL/GenBank/DDBJ databases">
        <authorList>
            <person name="Hull J."/>
        </authorList>
    </citation>
    <scope>NUCLEOTIDE SEQUENCE</scope>
</reference>
<evidence type="ECO:0000256" key="6">
    <source>
        <dbReference type="ARBA" id="ARBA00022989"/>
    </source>
</evidence>
<gene>
    <name evidence="11" type="primary">yif1a</name>
    <name evidence="14" type="synonym">yif1a_0</name>
    <name evidence="13" type="synonym">yif1a_1</name>
    <name evidence="11" type="ORF">CM83_40206</name>
    <name evidence="14" type="ORF">g.44966</name>
    <name evidence="13" type="ORF">g.44967</name>
</gene>
<evidence type="ECO:0000256" key="9">
    <source>
        <dbReference type="RuleBase" id="RU368073"/>
    </source>
</evidence>
<evidence type="ECO:0000256" key="8">
    <source>
        <dbReference type="ARBA" id="ARBA00023136"/>
    </source>
</evidence>
<keyword evidence="5 9" id="KW-0653">Protein transport</keyword>
<dbReference type="GO" id="GO:0005789">
    <property type="term" value="C:endoplasmic reticulum membrane"/>
    <property type="evidence" value="ECO:0007669"/>
    <property type="project" value="UniProtKB-SubCell"/>
</dbReference>
<evidence type="ECO:0000313" key="14">
    <source>
        <dbReference type="EMBL" id="JAQ14823.1"/>
    </source>
</evidence>
<feature type="transmembrane region" description="Helical" evidence="9">
    <location>
        <begin position="246"/>
        <end position="266"/>
    </location>
</feature>
<dbReference type="AlphaFoldDB" id="A0A0A9WZY3"/>
<dbReference type="GO" id="GO:0000139">
    <property type="term" value="C:Golgi membrane"/>
    <property type="evidence" value="ECO:0007669"/>
    <property type="project" value="UniProtKB-SubCell"/>
</dbReference>
<feature type="region of interest" description="Disordered" evidence="10">
    <location>
        <begin position="1"/>
        <end position="67"/>
    </location>
</feature>
<evidence type="ECO:0000256" key="1">
    <source>
        <dbReference type="ARBA" id="ARBA00009727"/>
    </source>
</evidence>